<keyword evidence="5 11" id="KW-0812">Transmembrane</keyword>
<accession>A0A8J4Y6D7</accession>
<dbReference type="PANTHER" id="PTHR13205">
    <property type="entry name" value="TRANSMEMBRANE PROTEIN 15-RELATED"/>
    <property type="match status" value="1"/>
</dbReference>
<dbReference type="PANTHER" id="PTHR13205:SF15">
    <property type="entry name" value="DOLICHOL KINASE"/>
    <property type="match status" value="1"/>
</dbReference>
<dbReference type="OrthoDB" id="377083at2759"/>
<evidence type="ECO:0000256" key="10">
    <source>
        <dbReference type="SAM" id="MobiDB-lite"/>
    </source>
</evidence>
<name>A0A8J4Y6D7_CHIOP</name>
<evidence type="ECO:0000256" key="6">
    <source>
        <dbReference type="ARBA" id="ARBA00022777"/>
    </source>
</evidence>
<evidence type="ECO:0000313" key="12">
    <source>
        <dbReference type="EMBL" id="KAG0718394.1"/>
    </source>
</evidence>
<evidence type="ECO:0000256" key="4">
    <source>
        <dbReference type="ARBA" id="ARBA00022679"/>
    </source>
</evidence>
<feature type="transmembrane region" description="Helical" evidence="11">
    <location>
        <begin position="263"/>
        <end position="280"/>
    </location>
</feature>
<keyword evidence="8 11" id="KW-1133">Transmembrane helix</keyword>
<dbReference type="EC" id="2.7.1.108" evidence="3"/>
<comment type="similarity">
    <text evidence="2">Belongs to the polyprenol kinase family.</text>
</comment>
<feature type="transmembrane region" description="Helical" evidence="11">
    <location>
        <begin position="292"/>
        <end position="310"/>
    </location>
</feature>
<dbReference type="AlphaFoldDB" id="A0A8J4Y6D7"/>
<feature type="transmembrane region" description="Helical" evidence="11">
    <location>
        <begin position="465"/>
        <end position="488"/>
    </location>
</feature>
<evidence type="ECO:0000256" key="8">
    <source>
        <dbReference type="ARBA" id="ARBA00022989"/>
    </source>
</evidence>
<keyword evidence="6 12" id="KW-0418">Kinase</keyword>
<dbReference type="GO" id="GO:0004168">
    <property type="term" value="F:dolichol kinase activity"/>
    <property type="evidence" value="ECO:0007669"/>
    <property type="project" value="UniProtKB-EC"/>
</dbReference>
<dbReference type="GO" id="GO:0005789">
    <property type="term" value="C:endoplasmic reticulum membrane"/>
    <property type="evidence" value="ECO:0007669"/>
    <property type="project" value="UniProtKB-SubCell"/>
</dbReference>
<evidence type="ECO:0000256" key="5">
    <source>
        <dbReference type="ARBA" id="ARBA00022692"/>
    </source>
</evidence>
<keyword evidence="9 11" id="KW-0472">Membrane</keyword>
<comment type="caution">
    <text evidence="12">The sequence shown here is derived from an EMBL/GenBank/DDBJ whole genome shotgun (WGS) entry which is preliminary data.</text>
</comment>
<evidence type="ECO:0000256" key="3">
    <source>
        <dbReference type="ARBA" id="ARBA00012132"/>
    </source>
</evidence>
<proteinExistence type="inferred from homology"/>
<feature type="transmembrane region" description="Helical" evidence="11">
    <location>
        <begin position="330"/>
        <end position="347"/>
    </location>
</feature>
<protein>
    <recommendedName>
        <fullName evidence="3">dolichol kinase</fullName>
        <ecNumber evidence="3">2.7.1.108</ecNumber>
    </recommendedName>
</protein>
<reference evidence="12" key="1">
    <citation type="submission" date="2020-07" db="EMBL/GenBank/DDBJ databases">
        <title>The High-quality genome of the commercially important snow crab, Chionoecetes opilio.</title>
        <authorList>
            <person name="Jeong J.-H."/>
            <person name="Ryu S."/>
        </authorList>
    </citation>
    <scope>NUCLEOTIDE SEQUENCE</scope>
    <source>
        <strain evidence="12">MADBK_172401_WGS</strain>
        <tissue evidence="12">Digestive gland</tissue>
    </source>
</reference>
<sequence length="597" mass="63686">MARHRHPPRPPALPSHSLTHLSRVLTAEWCSWCSPVVHMAEGQHNAPGGAVGGARSGGAGHGSKGVTTQSLKAALSSLSKAVPLHLNCLNTRSGASAGVWLVVLVPLACIPSLYNTHTDCHPSSRLLALLAIQVGVCGAHLYQEVCLATSHKAASKEGTTSQIPPLLLRLLTHPYAPSLATTLAITLLTDIHPLLALPLTLACSWLLFKTTHWLFTTFPGSFSLGEGAVVGQSVALALTCSIHGLVSRILWPQKLTDEHQISLFIQTAVVVLSVLVGSLYRVPLLRTPRMFLPYLCVCGVVGVGAASLLIEEWLPVWLWELLTHSPVRLLLLGWWFLLTLFAVSLTTWTRRRSHVPTTVLRKVYHVVITLVFLPGVLLEPTFLVLAASAATMACLLLEVVRVEKIPPLAGVITQAFTPFLDEKDEGPLILSHLYLLAGVSAPLWLMPCPLVEAQVGGVWRANTVLPLLAGVLAVGVGDTAASVGGTYLGRRQWSGTKKTVEGSLCGVVAQMAVVGVLVAAGWVHLSLAGWGRLMVSAAFVGVVEALTDQVDNIVLPLILSAGPSLASDRVPQIKYRRVCRAGETDACTRQSQGTLLD</sequence>
<feature type="region of interest" description="Disordered" evidence="10">
    <location>
        <begin position="47"/>
        <end position="66"/>
    </location>
</feature>
<organism evidence="12 13">
    <name type="scientific">Chionoecetes opilio</name>
    <name type="common">Atlantic snow crab</name>
    <name type="synonym">Cancer opilio</name>
    <dbReference type="NCBI Taxonomy" id="41210"/>
    <lineage>
        <taxon>Eukaryota</taxon>
        <taxon>Metazoa</taxon>
        <taxon>Ecdysozoa</taxon>
        <taxon>Arthropoda</taxon>
        <taxon>Crustacea</taxon>
        <taxon>Multicrustacea</taxon>
        <taxon>Malacostraca</taxon>
        <taxon>Eumalacostraca</taxon>
        <taxon>Eucarida</taxon>
        <taxon>Decapoda</taxon>
        <taxon>Pleocyemata</taxon>
        <taxon>Brachyura</taxon>
        <taxon>Eubrachyura</taxon>
        <taxon>Majoidea</taxon>
        <taxon>Majidae</taxon>
        <taxon>Chionoecetes</taxon>
    </lineage>
</organism>
<comment type="subcellular location">
    <subcellularLocation>
        <location evidence="1">Endoplasmic reticulum membrane</location>
        <topology evidence="1">Multi-pass membrane protein</topology>
    </subcellularLocation>
</comment>
<keyword evidence="7" id="KW-0256">Endoplasmic reticulum</keyword>
<keyword evidence="4" id="KW-0808">Transferase</keyword>
<feature type="transmembrane region" description="Helical" evidence="11">
    <location>
        <begin position="428"/>
        <end position="445"/>
    </location>
</feature>
<evidence type="ECO:0000256" key="1">
    <source>
        <dbReference type="ARBA" id="ARBA00004477"/>
    </source>
</evidence>
<gene>
    <name evidence="12" type="primary">DOLK</name>
    <name evidence="12" type="ORF">GWK47_007714</name>
</gene>
<dbReference type="EMBL" id="JACEEZ010016126">
    <property type="protein sequence ID" value="KAG0718394.1"/>
    <property type="molecule type" value="Genomic_DNA"/>
</dbReference>
<evidence type="ECO:0000256" key="11">
    <source>
        <dbReference type="SAM" id="Phobius"/>
    </source>
</evidence>
<feature type="compositionally biased region" description="Gly residues" evidence="10">
    <location>
        <begin position="49"/>
        <end position="63"/>
    </location>
</feature>
<dbReference type="InterPro" id="IPR032974">
    <property type="entry name" value="Polypren_kinase"/>
</dbReference>
<evidence type="ECO:0000256" key="7">
    <source>
        <dbReference type="ARBA" id="ARBA00022824"/>
    </source>
</evidence>
<dbReference type="GO" id="GO:0043048">
    <property type="term" value="P:dolichyl monophosphate biosynthetic process"/>
    <property type="evidence" value="ECO:0007669"/>
    <property type="project" value="TreeGrafter"/>
</dbReference>
<keyword evidence="13" id="KW-1185">Reference proteome</keyword>
<feature type="transmembrane region" description="Helical" evidence="11">
    <location>
        <begin position="500"/>
        <end position="523"/>
    </location>
</feature>
<evidence type="ECO:0000256" key="9">
    <source>
        <dbReference type="ARBA" id="ARBA00023136"/>
    </source>
</evidence>
<dbReference type="Proteomes" id="UP000770661">
    <property type="component" value="Unassembled WGS sequence"/>
</dbReference>
<evidence type="ECO:0000313" key="13">
    <source>
        <dbReference type="Proteomes" id="UP000770661"/>
    </source>
</evidence>
<evidence type="ECO:0000256" key="2">
    <source>
        <dbReference type="ARBA" id="ARBA00010794"/>
    </source>
</evidence>